<dbReference type="Proteomes" id="UP000782519">
    <property type="component" value="Unassembled WGS sequence"/>
</dbReference>
<dbReference type="SUPFAM" id="SSF161098">
    <property type="entry name" value="MetI-like"/>
    <property type="match status" value="1"/>
</dbReference>
<sequence>MAVPARQRGSLVSPWLLILLGQIALTIGFFGLWEIAIRAQWLPVYLYGQPSGIAGKFVTLIADGSLIQSTLVTGFESLVGFVIGCFFGSVAGLALWLTPRLALVLRPFIVAINGLPKIALAPLIIVWFGIGIESKIAVAAIITFIVSLMTAFSGAQEVDQDLIRLMRSLGATQRQTFVKIVAPATMPWIISGLRLNVGFALIGAVVGEYIAAKQGLGYLVYYAGTLYDLNAVWVGLFALMLLALVLDYAVTLLERWLSW</sequence>
<feature type="transmembrane region" description="Helical" evidence="7">
    <location>
        <begin position="232"/>
        <end position="253"/>
    </location>
</feature>
<proteinExistence type="inferred from homology"/>
<gene>
    <name evidence="9" type="ORF">HZA66_18200</name>
</gene>
<dbReference type="PROSITE" id="PS50928">
    <property type="entry name" value="ABC_TM1"/>
    <property type="match status" value="1"/>
</dbReference>
<evidence type="ECO:0000256" key="4">
    <source>
        <dbReference type="ARBA" id="ARBA00022692"/>
    </source>
</evidence>
<dbReference type="InterPro" id="IPR000515">
    <property type="entry name" value="MetI-like"/>
</dbReference>
<name>A0A933S3I6_RHOPL</name>
<feature type="transmembrane region" description="Helical" evidence="7">
    <location>
        <begin position="193"/>
        <end position="212"/>
    </location>
</feature>
<dbReference type="Gene3D" id="1.10.3720.10">
    <property type="entry name" value="MetI-like"/>
    <property type="match status" value="1"/>
</dbReference>
<dbReference type="GO" id="GO:0055085">
    <property type="term" value="P:transmembrane transport"/>
    <property type="evidence" value="ECO:0007669"/>
    <property type="project" value="InterPro"/>
</dbReference>
<comment type="similarity">
    <text evidence="7">Belongs to the binding-protein-dependent transport system permease family.</text>
</comment>
<dbReference type="CDD" id="cd06261">
    <property type="entry name" value="TM_PBP2"/>
    <property type="match status" value="1"/>
</dbReference>
<evidence type="ECO:0000256" key="3">
    <source>
        <dbReference type="ARBA" id="ARBA00022475"/>
    </source>
</evidence>
<feature type="transmembrane region" description="Helical" evidence="7">
    <location>
        <begin position="12"/>
        <end position="33"/>
    </location>
</feature>
<keyword evidence="5 7" id="KW-1133">Transmembrane helix</keyword>
<organism evidence="9 10">
    <name type="scientific">Rhodopseudomonas palustris</name>
    <dbReference type="NCBI Taxonomy" id="1076"/>
    <lineage>
        <taxon>Bacteria</taxon>
        <taxon>Pseudomonadati</taxon>
        <taxon>Pseudomonadota</taxon>
        <taxon>Alphaproteobacteria</taxon>
        <taxon>Hyphomicrobiales</taxon>
        <taxon>Nitrobacteraceae</taxon>
        <taxon>Rhodopseudomonas</taxon>
    </lineage>
</organism>
<dbReference type="Pfam" id="PF00528">
    <property type="entry name" value="BPD_transp_1"/>
    <property type="match status" value="1"/>
</dbReference>
<evidence type="ECO:0000256" key="6">
    <source>
        <dbReference type="ARBA" id="ARBA00023136"/>
    </source>
</evidence>
<feature type="transmembrane region" description="Helical" evidence="7">
    <location>
        <begin position="109"/>
        <end position="130"/>
    </location>
</feature>
<dbReference type="PANTHER" id="PTHR30151:SF20">
    <property type="entry name" value="ABC TRANSPORTER PERMEASE PROTEIN HI_0355-RELATED"/>
    <property type="match status" value="1"/>
</dbReference>
<dbReference type="InterPro" id="IPR035906">
    <property type="entry name" value="MetI-like_sf"/>
</dbReference>
<feature type="transmembrane region" description="Helical" evidence="7">
    <location>
        <begin position="136"/>
        <end position="155"/>
    </location>
</feature>
<comment type="caution">
    <text evidence="9">The sequence shown here is derived from an EMBL/GenBank/DDBJ whole genome shotgun (WGS) entry which is preliminary data.</text>
</comment>
<dbReference type="PANTHER" id="PTHR30151">
    <property type="entry name" value="ALKANE SULFONATE ABC TRANSPORTER-RELATED, MEMBRANE SUBUNIT"/>
    <property type="match status" value="1"/>
</dbReference>
<evidence type="ECO:0000256" key="7">
    <source>
        <dbReference type="RuleBase" id="RU363032"/>
    </source>
</evidence>
<evidence type="ECO:0000313" key="9">
    <source>
        <dbReference type="EMBL" id="MBI5131373.1"/>
    </source>
</evidence>
<accession>A0A933S3I6</accession>
<evidence type="ECO:0000256" key="2">
    <source>
        <dbReference type="ARBA" id="ARBA00022448"/>
    </source>
</evidence>
<feature type="domain" description="ABC transmembrane type-1" evidence="8">
    <location>
        <begin position="66"/>
        <end position="254"/>
    </location>
</feature>
<dbReference type="GO" id="GO:0005886">
    <property type="term" value="C:plasma membrane"/>
    <property type="evidence" value="ECO:0007669"/>
    <property type="project" value="UniProtKB-SubCell"/>
</dbReference>
<feature type="transmembrane region" description="Helical" evidence="7">
    <location>
        <begin position="78"/>
        <end position="97"/>
    </location>
</feature>
<evidence type="ECO:0000256" key="1">
    <source>
        <dbReference type="ARBA" id="ARBA00004651"/>
    </source>
</evidence>
<keyword evidence="6 7" id="KW-0472">Membrane</keyword>
<dbReference type="EMBL" id="JACRJB010000052">
    <property type="protein sequence ID" value="MBI5131373.1"/>
    <property type="molecule type" value="Genomic_DNA"/>
</dbReference>
<dbReference type="AlphaFoldDB" id="A0A933S3I6"/>
<evidence type="ECO:0000259" key="8">
    <source>
        <dbReference type="PROSITE" id="PS50928"/>
    </source>
</evidence>
<keyword evidence="4 7" id="KW-0812">Transmembrane</keyword>
<protein>
    <submittedName>
        <fullName evidence="9">ABC transporter permease</fullName>
    </submittedName>
</protein>
<comment type="subcellular location">
    <subcellularLocation>
        <location evidence="1 7">Cell membrane</location>
        <topology evidence="1 7">Multi-pass membrane protein</topology>
    </subcellularLocation>
</comment>
<keyword evidence="3" id="KW-1003">Cell membrane</keyword>
<keyword evidence="2 7" id="KW-0813">Transport</keyword>
<evidence type="ECO:0000313" key="10">
    <source>
        <dbReference type="Proteomes" id="UP000782519"/>
    </source>
</evidence>
<evidence type="ECO:0000256" key="5">
    <source>
        <dbReference type="ARBA" id="ARBA00022989"/>
    </source>
</evidence>
<reference evidence="9" key="1">
    <citation type="submission" date="2020-07" db="EMBL/GenBank/DDBJ databases">
        <title>Huge and variable diversity of episymbiotic CPR bacteria and DPANN archaea in groundwater ecosystems.</title>
        <authorList>
            <person name="He C.Y."/>
            <person name="Keren R."/>
            <person name="Whittaker M."/>
            <person name="Farag I.F."/>
            <person name="Doudna J."/>
            <person name="Cate J.H.D."/>
            <person name="Banfield J.F."/>
        </authorList>
    </citation>
    <scope>NUCLEOTIDE SEQUENCE</scope>
    <source>
        <strain evidence="9">NC_groundwater_1818_Pr3_B-0.1um_66_35</strain>
    </source>
</reference>